<reference evidence="1 2" key="1">
    <citation type="journal article" date="2018" name="Science">
        <title>The opium poppy genome and morphinan production.</title>
        <authorList>
            <person name="Guo L."/>
            <person name="Winzer T."/>
            <person name="Yang X."/>
            <person name="Li Y."/>
            <person name="Ning Z."/>
            <person name="He Z."/>
            <person name="Teodor R."/>
            <person name="Lu Y."/>
            <person name="Bowser T.A."/>
            <person name="Graham I.A."/>
            <person name="Ye K."/>
        </authorList>
    </citation>
    <scope>NUCLEOTIDE SEQUENCE [LARGE SCALE GENOMIC DNA]</scope>
    <source>
        <strain evidence="2">cv. HN1</strain>
        <tissue evidence="1">Leaves</tissue>
    </source>
</reference>
<name>A0A4Y7K3N6_PAPSO</name>
<dbReference type="Proteomes" id="UP000316621">
    <property type="component" value="Chromosome 6"/>
</dbReference>
<evidence type="ECO:0000313" key="2">
    <source>
        <dbReference type="Proteomes" id="UP000316621"/>
    </source>
</evidence>
<protein>
    <submittedName>
        <fullName evidence="1">Uncharacterized protein</fullName>
    </submittedName>
</protein>
<organism evidence="1 2">
    <name type="scientific">Papaver somniferum</name>
    <name type="common">Opium poppy</name>
    <dbReference type="NCBI Taxonomy" id="3469"/>
    <lineage>
        <taxon>Eukaryota</taxon>
        <taxon>Viridiplantae</taxon>
        <taxon>Streptophyta</taxon>
        <taxon>Embryophyta</taxon>
        <taxon>Tracheophyta</taxon>
        <taxon>Spermatophyta</taxon>
        <taxon>Magnoliopsida</taxon>
        <taxon>Ranunculales</taxon>
        <taxon>Papaveraceae</taxon>
        <taxon>Papaveroideae</taxon>
        <taxon>Papaver</taxon>
    </lineage>
</organism>
<sequence>MCIVLSMFDGTPYQSPVCSDTRLRPVMRPPVECRLTDFTQLPQFLCSISWFSSTQSAGQRKSHLTYKGNGE</sequence>
<dbReference type="Gramene" id="RZC67436">
    <property type="protein sequence ID" value="RZC67436"/>
    <property type="gene ID" value="C5167_011121"/>
</dbReference>
<accession>A0A4Y7K3N6</accession>
<keyword evidence="2" id="KW-1185">Reference proteome</keyword>
<evidence type="ECO:0000313" key="1">
    <source>
        <dbReference type="EMBL" id="RZC67436.1"/>
    </source>
</evidence>
<proteinExistence type="predicted"/>
<dbReference type="EMBL" id="CM010720">
    <property type="protein sequence ID" value="RZC67436.1"/>
    <property type="molecule type" value="Genomic_DNA"/>
</dbReference>
<gene>
    <name evidence="1" type="ORF">C5167_011121</name>
</gene>
<dbReference type="AlphaFoldDB" id="A0A4Y7K3N6"/>